<comment type="caution">
    <text evidence="2">The sequence shown here is derived from an EMBL/GenBank/DDBJ whole genome shotgun (WGS) entry which is preliminary data.</text>
</comment>
<name>A0A3N1GAR0_9ACTN</name>
<feature type="transmembrane region" description="Helical" evidence="1">
    <location>
        <begin position="30"/>
        <end position="51"/>
    </location>
</feature>
<dbReference type="InParanoid" id="A0A3N1GAR0"/>
<dbReference type="AlphaFoldDB" id="A0A3N1GAR0"/>
<accession>A0A3N1GAR0</accession>
<gene>
    <name evidence="2" type="ORF">EDC03_2832</name>
</gene>
<keyword evidence="1" id="KW-0812">Transmembrane</keyword>
<dbReference type="EMBL" id="RJKN01000007">
    <property type="protein sequence ID" value="ROP27307.1"/>
    <property type="molecule type" value="Genomic_DNA"/>
</dbReference>
<reference evidence="2 3" key="1">
    <citation type="journal article" date="2015" name="Stand. Genomic Sci.">
        <title>Genomic Encyclopedia of Bacterial and Archaeal Type Strains, Phase III: the genomes of soil and plant-associated and newly described type strains.</title>
        <authorList>
            <person name="Whitman W.B."/>
            <person name="Woyke T."/>
            <person name="Klenk H.P."/>
            <person name="Zhou Y."/>
            <person name="Lilburn T.G."/>
            <person name="Beck B.J."/>
            <person name="De Vos P."/>
            <person name="Vandamme P."/>
            <person name="Eisen J.A."/>
            <person name="Garrity G."/>
            <person name="Hugenholtz P."/>
            <person name="Kyrpides N.C."/>
        </authorList>
    </citation>
    <scope>NUCLEOTIDE SEQUENCE [LARGE SCALE GENOMIC DNA]</scope>
    <source>
        <strain evidence="2 3">CECT 7306</strain>
    </source>
</reference>
<dbReference type="Proteomes" id="UP000276232">
    <property type="component" value="Unassembled WGS sequence"/>
</dbReference>
<protein>
    <submittedName>
        <fullName evidence="2">Uncharacterized protein</fullName>
    </submittedName>
</protein>
<sequence>MAPLRLDLGGLHEEYVVGRAPRVLGTRTRALLVVAAVAWAVAAAVLVLGVLDSHLLQLLPLLTPAVLAVAAATRGPGDRRPRTRLEPTGLHLRTGAAARTEWLPWRAVYRVTADAGRGRPPGEVWLSDGRRLPLVGMPERDVEVLARRLEEGRAAEDTDG</sequence>
<evidence type="ECO:0000313" key="3">
    <source>
        <dbReference type="Proteomes" id="UP000276232"/>
    </source>
</evidence>
<proteinExistence type="predicted"/>
<evidence type="ECO:0000256" key="1">
    <source>
        <dbReference type="SAM" id="Phobius"/>
    </source>
</evidence>
<evidence type="ECO:0000313" key="2">
    <source>
        <dbReference type="EMBL" id="ROP27307.1"/>
    </source>
</evidence>
<keyword evidence="1" id="KW-1133">Transmembrane helix</keyword>
<organism evidence="2 3">
    <name type="scientific">Pseudokineococcus lusitanus</name>
    <dbReference type="NCBI Taxonomy" id="763993"/>
    <lineage>
        <taxon>Bacteria</taxon>
        <taxon>Bacillati</taxon>
        <taxon>Actinomycetota</taxon>
        <taxon>Actinomycetes</taxon>
        <taxon>Kineosporiales</taxon>
        <taxon>Kineosporiaceae</taxon>
        <taxon>Pseudokineococcus</taxon>
    </lineage>
</organism>
<keyword evidence="1" id="KW-0472">Membrane</keyword>
<keyword evidence="3" id="KW-1185">Reference proteome</keyword>
<dbReference type="RefSeq" id="WP_148058098.1">
    <property type="nucleotide sequence ID" value="NZ_RJKN01000007.1"/>
</dbReference>
<feature type="transmembrane region" description="Helical" evidence="1">
    <location>
        <begin position="57"/>
        <end position="75"/>
    </location>
</feature>